<organism evidence="3 4">
    <name type="scientific">Mycena albidolilacea</name>
    <dbReference type="NCBI Taxonomy" id="1033008"/>
    <lineage>
        <taxon>Eukaryota</taxon>
        <taxon>Fungi</taxon>
        <taxon>Dikarya</taxon>
        <taxon>Basidiomycota</taxon>
        <taxon>Agaricomycotina</taxon>
        <taxon>Agaricomycetes</taxon>
        <taxon>Agaricomycetidae</taxon>
        <taxon>Agaricales</taxon>
        <taxon>Marasmiineae</taxon>
        <taxon>Mycenaceae</taxon>
        <taxon>Mycena</taxon>
    </lineage>
</organism>
<evidence type="ECO:0000256" key="2">
    <source>
        <dbReference type="SAM" id="SignalP"/>
    </source>
</evidence>
<name>A0AAD7F5B5_9AGAR</name>
<dbReference type="Gene3D" id="3.30.560.10">
    <property type="entry name" value="Glucose Oxidase, domain 3"/>
    <property type="match status" value="1"/>
</dbReference>
<comment type="caution">
    <text evidence="3">The sequence shown here is derived from an EMBL/GenBank/DDBJ whole genome shotgun (WGS) entry which is preliminary data.</text>
</comment>
<evidence type="ECO:0000256" key="1">
    <source>
        <dbReference type="SAM" id="MobiDB-lite"/>
    </source>
</evidence>
<dbReference type="Proteomes" id="UP001218218">
    <property type="component" value="Unassembled WGS sequence"/>
</dbReference>
<protein>
    <recommendedName>
        <fullName evidence="5">Secreted protein</fullName>
    </recommendedName>
</protein>
<evidence type="ECO:0000313" key="3">
    <source>
        <dbReference type="EMBL" id="KAJ7366470.1"/>
    </source>
</evidence>
<feature type="signal peptide" evidence="2">
    <location>
        <begin position="1"/>
        <end position="29"/>
    </location>
</feature>
<keyword evidence="2" id="KW-0732">Signal</keyword>
<keyword evidence="4" id="KW-1185">Reference proteome</keyword>
<dbReference type="EMBL" id="JARIHO010000002">
    <property type="protein sequence ID" value="KAJ7366470.1"/>
    <property type="molecule type" value="Genomic_DNA"/>
</dbReference>
<feature type="chain" id="PRO_5042253762" description="Secreted protein" evidence="2">
    <location>
        <begin position="30"/>
        <end position="88"/>
    </location>
</feature>
<evidence type="ECO:0000313" key="4">
    <source>
        <dbReference type="Proteomes" id="UP001218218"/>
    </source>
</evidence>
<accession>A0AAD7F5B5</accession>
<reference evidence="3" key="1">
    <citation type="submission" date="2023-03" db="EMBL/GenBank/DDBJ databases">
        <title>Massive genome expansion in bonnet fungi (Mycena s.s.) driven by repeated elements and novel gene families across ecological guilds.</title>
        <authorList>
            <consortium name="Lawrence Berkeley National Laboratory"/>
            <person name="Harder C.B."/>
            <person name="Miyauchi S."/>
            <person name="Viragh M."/>
            <person name="Kuo A."/>
            <person name="Thoen E."/>
            <person name="Andreopoulos B."/>
            <person name="Lu D."/>
            <person name="Skrede I."/>
            <person name="Drula E."/>
            <person name="Henrissat B."/>
            <person name="Morin E."/>
            <person name="Kohler A."/>
            <person name="Barry K."/>
            <person name="LaButti K."/>
            <person name="Morin E."/>
            <person name="Salamov A."/>
            <person name="Lipzen A."/>
            <person name="Mereny Z."/>
            <person name="Hegedus B."/>
            <person name="Baldrian P."/>
            <person name="Stursova M."/>
            <person name="Weitz H."/>
            <person name="Taylor A."/>
            <person name="Grigoriev I.V."/>
            <person name="Nagy L.G."/>
            <person name="Martin F."/>
            <person name="Kauserud H."/>
        </authorList>
    </citation>
    <scope>NUCLEOTIDE SEQUENCE</scope>
    <source>
        <strain evidence="3">CBHHK002</strain>
    </source>
</reference>
<dbReference type="SUPFAM" id="SSF54373">
    <property type="entry name" value="FAD-linked reductases, C-terminal domain"/>
    <property type="match status" value="1"/>
</dbReference>
<evidence type="ECO:0008006" key="5">
    <source>
        <dbReference type="Google" id="ProtNLM"/>
    </source>
</evidence>
<dbReference type="AlphaFoldDB" id="A0AAD7F5B5"/>
<proteinExistence type="predicted"/>
<gene>
    <name evidence="3" type="ORF">DFH08DRAFT_834418</name>
</gene>
<feature type="region of interest" description="Disordered" evidence="1">
    <location>
        <begin position="69"/>
        <end position="88"/>
    </location>
</feature>
<sequence length="88" mass="9416">MPIAHWCSNPPPCTIRNGVFSFLMCVLQAKSVGSVRLASRDPHARPTVNLGFLSDPEDFFKFCRGTTLSPFGGQGPPPGVQNEGLSGL</sequence>